<keyword evidence="3" id="KW-0489">Methyltransferase</keyword>
<evidence type="ECO:0000259" key="6">
    <source>
        <dbReference type="Pfam" id="PF00590"/>
    </source>
</evidence>
<dbReference type="InterPro" id="IPR014777">
    <property type="entry name" value="4pyrrole_Mease_sub1"/>
</dbReference>
<sequence length="278" mass="29173">MSATPGGRLVVCPTPIGNLGDTTRRVTEALRSADVIASEDTRRTRILLENEGIDARPVPLHDRNERSALPSLVEKIRAGGTVALVSDAGTPIVSDPGYLLVRTCIEEGLRVEVLPGPTAVTTALVLSGLPADSFRFVGFLPKRQGDLTRVFTESADTLVAFESPKRVTATVSLLADMDPDRPVAVCRELTKIHEEAIRGTAAEVAEILSSRTEVKGEITLVVGPPNQQTGDQATASAAVDDLVAAGAKPRAAAKVIARLTGLRANDLYPEAGDAPGGD</sequence>
<evidence type="ECO:0000313" key="7">
    <source>
        <dbReference type="EMBL" id="CAB4868260.1"/>
    </source>
</evidence>
<evidence type="ECO:0000256" key="2">
    <source>
        <dbReference type="ARBA" id="ARBA00022552"/>
    </source>
</evidence>
<dbReference type="InterPro" id="IPR008189">
    <property type="entry name" value="rRNA_ssu_MeTfrase_I"/>
</dbReference>
<reference evidence="7" key="1">
    <citation type="submission" date="2020-05" db="EMBL/GenBank/DDBJ databases">
        <authorList>
            <person name="Chiriac C."/>
            <person name="Salcher M."/>
            <person name="Ghai R."/>
            <person name="Kavagutti S V."/>
        </authorList>
    </citation>
    <scope>NUCLEOTIDE SEQUENCE</scope>
</reference>
<dbReference type="PANTHER" id="PTHR46111:SF1">
    <property type="entry name" value="RIBOSOMAL RNA SMALL SUBUNIT METHYLTRANSFERASE I"/>
    <property type="match status" value="1"/>
</dbReference>
<dbReference type="CDD" id="cd11648">
    <property type="entry name" value="RsmI"/>
    <property type="match status" value="1"/>
</dbReference>
<keyword evidence="2" id="KW-0698">rRNA processing</keyword>
<name>A0A6J7DF44_9ZZZZ</name>
<dbReference type="EMBL" id="CAFBLU010000007">
    <property type="protein sequence ID" value="CAB4868260.1"/>
    <property type="molecule type" value="Genomic_DNA"/>
</dbReference>
<feature type="domain" description="Tetrapyrrole methylase" evidence="6">
    <location>
        <begin position="9"/>
        <end position="204"/>
    </location>
</feature>
<gene>
    <name evidence="7" type="ORF">UFOPK3444_00575</name>
</gene>
<dbReference type="InterPro" id="IPR018063">
    <property type="entry name" value="SAM_MeTrfase_RsmI_CS"/>
</dbReference>
<evidence type="ECO:0000256" key="4">
    <source>
        <dbReference type="ARBA" id="ARBA00022679"/>
    </source>
</evidence>
<keyword evidence="1" id="KW-0963">Cytoplasm</keyword>
<evidence type="ECO:0000256" key="3">
    <source>
        <dbReference type="ARBA" id="ARBA00022603"/>
    </source>
</evidence>
<dbReference type="GO" id="GO:0032259">
    <property type="term" value="P:methylation"/>
    <property type="evidence" value="ECO:0007669"/>
    <property type="project" value="UniProtKB-KW"/>
</dbReference>
<dbReference type="Pfam" id="PF00590">
    <property type="entry name" value="TP_methylase"/>
    <property type="match status" value="1"/>
</dbReference>
<dbReference type="PROSITE" id="PS01296">
    <property type="entry name" value="RSMI"/>
    <property type="match status" value="1"/>
</dbReference>
<proteinExistence type="inferred from homology"/>
<dbReference type="InterPro" id="IPR000878">
    <property type="entry name" value="4pyrrol_Mease"/>
</dbReference>
<dbReference type="AlphaFoldDB" id="A0A6J7DF44"/>
<dbReference type="GO" id="GO:0006364">
    <property type="term" value="P:rRNA processing"/>
    <property type="evidence" value="ECO:0007669"/>
    <property type="project" value="UniProtKB-KW"/>
</dbReference>
<evidence type="ECO:0000256" key="5">
    <source>
        <dbReference type="ARBA" id="ARBA00022691"/>
    </source>
</evidence>
<dbReference type="InterPro" id="IPR035996">
    <property type="entry name" value="4pyrrol_Methylase_sf"/>
</dbReference>
<dbReference type="PIRSF" id="PIRSF005917">
    <property type="entry name" value="MTase_YraL"/>
    <property type="match status" value="1"/>
</dbReference>
<dbReference type="GO" id="GO:0008168">
    <property type="term" value="F:methyltransferase activity"/>
    <property type="evidence" value="ECO:0007669"/>
    <property type="project" value="UniProtKB-KW"/>
</dbReference>
<dbReference type="Gene3D" id="3.40.1010.10">
    <property type="entry name" value="Cobalt-precorrin-4 Transmethylase, Domain 1"/>
    <property type="match status" value="1"/>
</dbReference>
<dbReference type="SUPFAM" id="SSF53790">
    <property type="entry name" value="Tetrapyrrole methylase"/>
    <property type="match status" value="1"/>
</dbReference>
<keyword evidence="5" id="KW-0949">S-adenosyl-L-methionine</keyword>
<organism evidence="7">
    <name type="scientific">freshwater metagenome</name>
    <dbReference type="NCBI Taxonomy" id="449393"/>
    <lineage>
        <taxon>unclassified sequences</taxon>
        <taxon>metagenomes</taxon>
        <taxon>ecological metagenomes</taxon>
    </lineage>
</organism>
<dbReference type="NCBIfam" id="TIGR00096">
    <property type="entry name" value="16S rRNA (cytidine(1402)-2'-O)-methyltransferase"/>
    <property type="match status" value="1"/>
</dbReference>
<dbReference type="Gene3D" id="3.30.950.10">
    <property type="entry name" value="Methyltransferase, Cobalt-precorrin-4 Transmethylase, Domain 2"/>
    <property type="match status" value="1"/>
</dbReference>
<dbReference type="HAMAP" id="MF_01877">
    <property type="entry name" value="16SrRNA_methyltr_I"/>
    <property type="match status" value="1"/>
</dbReference>
<protein>
    <submittedName>
        <fullName evidence="7">Unannotated protein</fullName>
    </submittedName>
</protein>
<accession>A0A6J7DF44</accession>
<dbReference type="PANTHER" id="PTHR46111">
    <property type="entry name" value="RIBOSOMAL RNA SMALL SUBUNIT METHYLTRANSFERASE I"/>
    <property type="match status" value="1"/>
</dbReference>
<evidence type="ECO:0000256" key="1">
    <source>
        <dbReference type="ARBA" id="ARBA00022490"/>
    </source>
</evidence>
<dbReference type="FunFam" id="3.40.1010.10:FF:000007">
    <property type="entry name" value="Ribosomal RNA small subunit methyltransferase I"/>
    <property type="match status" value="1"/>
</dbReference>
<keyword evidence="4" id="KW-0808">Transferase</keyword>
<dbReference type="InterPro" id="IPR014776">
    <property type="entry name" value="4pyrrole_Mease_sub2"/>
</dbReference>